<evidence type="ECO:0000313" key="3">
    <source>
        <dbReference type="Proteomes" id="UP000186817"/>
    </source>
</evidence>
<protein>
    <submittedName>
        <fullName evidence="2">Uncharacterized protein</fullName>
    </submittedName>
</protein>
<feature type="transmembrane region" description="Helical" evidence="1">
    <location>
        <begin position="243"/>
        <end position="270"/>
    </location>
</feature>
<keyword evidence="1" id="KW-0812">Transmembrane</keyword>
<dbReference type="OrthoDB" id="414802at2759"/>
<proteinExistence type="predicted"/>
<feature type="transmembrane region" description="Helical" evidence="1">
    <location>
        <begin position="282"/>
        <end position="306"/>
    </location>
</feature>
<comment type="caution">
    <text evidence="2">The sequence shown here is derived from an EMBL/GenBank/DDBJ whole genome shotgun (WGS) entry which is preliminary data.</text>
</comment>
<dbReference type="AlphaFoldDB" id="A0A1Q9DXJ5"/>
<feature type="transmembrane region" description="Helical" evidence="1">
    <location>
        <begin position="40"/>
        <end position="56"/>
    </location>
</feature>
<accession>A0A1Q9DXJ5</accession>
<evidence type="ECO:0000256" key="1">
    <source>
        <dbReference type="SAM" id="Phobius"/>
    </source>
</evidence>
<feature type="transmembrane region" description="Helical" evidence="1">
    <location>
        <begin position="353"/>
        <end position="377"/>
    </location>
</feature>
<organism evidence="2 3">
    <name type="scientific">Symbiodinium microadriaticum</name>
    <name type="common">Dinoflagellate</name>
    <name type="synonym">Zooxanthella microadriatica</name>
    <dbReference type="NCBI Taxonomy" id="2951"/>
    <lineage>
        <taxon>Eukaryota</taxon>
        <taxon>Sar</taxon>
        <taxon>Alveolata</taxon>
        <taxon>Dinophyceae</taxon>
        <taxon>Suessiales</taxon>
        <taxon>Symbiodiniaceae</taxon>
        <taxon>Symbiodinium</taxon>
    </lineage>
</organism>
<dbReference type="Proteomes" id="UP000186817">
    <property type="component" value="Unassembled WGS sequence"/>
</dbReference>
<reference evidence="2 3" key="1">
    <citation type="submission" date="2016-02" db="EMBL/GenBank/DDBJ databases">
        <title>Genome analysis of coral dinoflagellate symbionts highlights evolutionary adaptations to a symbiotic lifestyle.</title>
        <authorList>
            <person name="Aranda M."/>
            <person name="Li Y."/>
            <person name="Liew Y.J."/>
            <person name="Baumgarten S."/>
            <person name="Simakov O."/>
            <person name="Wilson M."/>
            <person name="Piel J."/>
            <person name="Ashoor H."/>
            <person name="Bougouffa S."/>
            <person name="Bajic V.B."/>
            <person name="Ryu T."/>
            <person name="Ravasi T."/>
            <person name="Bayer T."/>
            <person name="Micklem G."/>
            <person name="Kim H."/>
            <person name="Bhak J."/>
            <person name="Lajeunesse T.C."/>
            <person name="Voolstra C.R."/>
        </authorList>
    </citation>
    <scope>NUCLEOTIDE SEQUENCE [LARGE SCALE GENOMIC DNA]</scope>
    <source>
        <strain evidence="2 3">CCMP2467</strain>
    </source>
</reference>
<gene>
    <name evidence="2" type="ORF">AK812_SmicGene17544</name>
</gene>
<dbReference type="EMBL" id="LSRX01000348">
    <property type="protein sequence ID" value="OLP99869.1"/>
    <property type="molecule type" value="Genomic_DNA"/>
</dbReference>
<feature type="transmembrane region" description="Helical" evidence="1">
    <location>
        <begin position="313"/>
        <end position="333"/>
    </location>
</feature>
<keyword evidence="1" id="KW-0472">Membrane</keyword>
<keyword evidence="1" id="KW-1133">Transmembrane helix</keyword>
<evidence type="ECO:0000313" key="2">
    <source>
        <dbReference type="EMBL" id="OLP99869.1"/>
    </source>
</evidence>
<feature type="transmembrane region" description="Helical" evidence="1">
    <location>
        <begin position="105"/>
        <end position="124"/>
    </location>
</feature>
<feature type="transmembrane region" description="Helical" evidence="1">
    <location>
        <begin position="136"/>
        <end position="158"/>
    </location>
</feature>
<keyword evidence="3" id="KW-1185">Reference proteome</keyword>
<sequence length="438" mass="47119">MLQARAFQKEHPIVGFWLLAFVSAASPILAGVLCSCRGPSWIASLLVFLGLAGVAAEHRTWRQRPQVPEIPGTSGPLLLLVGHSMVTSFMLLQERKVRAFGKSWAGRHCILLANACISTTVCSYQYVQPGRTPRRCFLAVVISLGLLCMATGLCALASEALHCPKRLDRHFRWSVLWKVSMLVGKVILLAMPQASAEIPLDSMMSCGVDAFCPPDCLEGGGYCTRVPTSGAQSCKCVKAEVNWAMYCLTAITSFLLCALTFLDLAVFWSARLTPWSQSGVRWMQGSVALLGAALVNLSSCAFTLLVSFAPTKCFLLDLATATCMVLPLLPLSLVANECRWILATWKDGEARDVLIWSSAGLRVLAVLTCAAVGVSAVQVAWKRRETPEGTCGLVQCGFLAACCLCAPSSLACSLLRAKGLEGESDLLQADMSRSSEQS</sequence>
<name>A0A1Q9DXJ5_SYMMI</name>